<organism evidence="2">
    <name type="scientific">Salvia splendens</name>
    <name type="common">Scarlet sage</name>
    <dbReference type="NCBI Taxonomy" id="180675"/>
    <lineage>
        <taxon>Eukaryota</taxon>
        <taxon>Viridiplantae</taxon>
        <taxon>Streptophyta</taxon>
        <taxon>Embryophyta</taxon>
        <taxon>Tracheophyta</taxon>
        <taxon>Spermatophyta</taxon>
        <taxon>Magnoliopsida</taxon>
        <taxon>eudicotyledons</taxon>
        <taxon>Gunneridae</taxon>
        <taxon>Pentapetalae</taxon>
        <taxon>asterids</taxon>
        <taxon>lamiids</taxon>
        <taxon>Lamiales</taxon>
        <taxon>Lamiaceae</taxon>
        <taxon>Nepetoideae</taxon>
        <taxon>Mentheae</taxon>
        <taxon>Salviinae</taxon>
        <taxon>Salvia</taxon>
        <taxon>Salvia subgen. Calosphace</taxon>
        <taxon>core Calosphace</taxon>
    </lineage>
</organism>
<feature type="compositionally biased region" description="Basic and acidic residues" evidence="1">
    <location>
        <begin position="61"/>
        <end position="71"/>
    </location>
</feature>
<comment type="caution">
    <text evidence="2">The sequence shown here is derived from an EMBL/GenBank/DDBJ whole genome shotgun (WGS) entry which is preliminary data.</text>
</comment>
<dbReference type="Proteomes" id="UP000298416">
    <property type="component" value="Unassembled WGS sequence"/>
</dbReference>
<reference evidence="2" key="2">
    <citation type="submission" date="2020-08" db="EMBL/GenBank/DDBJ databases">
        <title>Plant Genome Project.</title>
        <authorList>
            <person name="Zhang R.-G."/>
        </authorList>
    </citation>
    <scope>NUCLEOTIDE SEQUENCE</scope>
    <source>
        <strain evidence="2">Huo1</strain>
        <tissue evidence="2">Leaf</tissue>
    </source>
</reference>
<evidence type="ECO:0000256" key="1">
    <source>
        <dbReference type="SAM" id="MobiDB-lite"/>
    </source>
</evidence>
<sequence length="88" mass="9495">MEGCLSGGSDEWLGGQQRRLQDGGEQLRYSTASGVQQCYDAATGSDVGECDNDTDYPLEAQESRRQLDRKGQQQATENGGDALNAHRG</sequence>
<evidence type="ECO:0000313" key="2">
    <source>
        <dbReference type="EMBL" id="KAG6432999.1"/>
    </source>
</evidence>
<name>A0A8X8YK76_SALSN</name>
<evidence type="ECO:0000313" key="3">
    <source>
        <dbReference type="Proteomes" id="UP000298416"/>
    </source>
</evidence>
<reference evidence="2" key="1">
    <citation type="submission" date="2018-01" db="EMBL/GenBank/DDBJ databases">
        <authorList>
            <person name="Mao J.F."/>
        </authorList>
    </citation>
    <scope>NUCLEOTIDE SEQUENCE</scope>
    <source>
        <strain evidence="2">Huo1</strain>
        <tissue evidence="2">Leaf</tissue>
    </source>
</reference>
<accession>A0A8X8YK76</accession>
<feature type="region of interest" description="Disordered" evidence="1">
    <location>
        <begin position="43"/>
        <end position="88"/>
    </location>
</feature>
<gene>
    <name evidence="2" type="ORF">SASPL_104601</name>
</gene>
<dbReference type="EMBL" id="PNBA02000002">
    <property type="protein sequence ID" value="KAG6432999.1"/>
    <property type="molecule type" value="Genomic_DNA"/>
</dbReference>
<proteinExistence type="predicted"/>
<protein>
    <submittedName>
        <fullName evidence="2">Uncharacterized protein</fullName>
    </submittedName>
</protein>
<keyword evidence="3" id="KW-1185">Reference proteome</keyword>
<dbReference type="AlphaFoldDB" id="A0A8X8YK76"/>